<dbReference type="EMBL" id="VFMN01000001">
    <property type="protein sequence ID" value="TQJ07650.1"/>
    <property type="molecule type" value="Genomic_DNA"/>
</dbReference>
<dbReference type="PRINTS" id="PR01806">
    <property type="entry name" value="VIRFACTRMVIN"/>
</dbReference>
<keyword evidence="7 9" id="KW-0472">Membrane</keyword>
<feature type="transmembrane region" description="Helical" evidence="9">
    <location>
        <begin position="84"/>
        <end position="103"/>
    </location>
</feature>
<dbReference type="Proteomes" id="UP000317893">
    <property type="component" value="Unassembled WGS sequence"/>
</dbReference>
<evidence type="ECO:0000256" key="4">
    <source>
        <dbReference type="ARBA" id="ARBA00022960"/>
    </source>
</evidence>
<dbReference type="RefSeq" id="WP_141846833.1">
    <property type="nucleotide sequence ID" value="NZ_BAAAPR010000008.1"/>
</dbReference>
<keyword evidence="5" id="KW-0573">Peptidoglycan synthesis</keyword>
<feature type="transmembrane region" description="Helical" evidence="9">
    <location>
        <begin position="486"/>
        <end position="510"/>
    </location>
</feature>
<evidence type="ECO:0000313" key="10">
    <source>
        <dbReference type="EMBL" id="TQJ07650.1"/>
    </source>
</evidence>
<dbReference type="PANTHER" id="PTHR47019:SF1">
    <property type="entry name" value="LIPID II FLIPPASE MURJ"/>
    <property type="match status" value="1"/>
</dbReference>
<feature type="transmembrane region" description="Helical" evidence="9">
    <location>
        <begin position="271"/>
        <end position="292"/>
    </location>
</feature>
<feature type="transmembrane region" description="Helical" evidence="9">
    <location>
        <begin position="188"/>
        <end position="212"/>
    </location>
</feature>
<proteinExistence type="predicted"/>
<feature type="transmembrane region" description="Helical" evidence="9">
    <location>
        <begin position="312"/>
        <end position="333"/>
    </location>
</feature>
<comment type="caution">
    <text evidence="10">The sequence shown here is derived from an EMBL/GenBank/DDBJ whole genome shotgun (WGS) entry which is preliminary data.</text>
</comment>
<name>A0A542DX39_9MICO</name>
<gene>
    <name evidence="10" type="ORF">FB458_0718</name>
</gene>
<evidence type="ECO:0000256" key="1">
    <source>
        <dbReference type="ARBA" id="ARBA00004651"/>
    </source>
</evidence>
<keyword evidence="3 9" id="KW-0812">Transmembrane</keyword>
<sequence length="575" mass="60742">MTSAPTDGARPVDPVDPPTGSTPVVEQDAEQQPQTSVARGSLAMASGTIVSRVLGVLRQSLIVSAVGVALAGEAFTAANTLPNVIYMIIAGGVLNSVLIPQLVKAAKNPDGGREFTDRILTVGGTAILVVTIVCTAGAALLMRVMTDFSGRTLELAVFFAFLTLPQIFFYGVYALLGQVLGARGRFLAFGWSPAIANVVAIAGLVSFLVLFPRQVAPDQWTPSMVWWLGGTATASIAVQGIVLLVPLWRSGFRFTPRWGLRGVGLDQASKIARWAFAALAVSQVGFVVASKIMTTASDQQTAANFIPGVTVYSNALLVFQMPHSFVALSFITAMYPRIAAAAHRGDHPALRRDYVAGLTVPTALTLPMSVVLLVFSVPICQLLFHAHVGASALVLATMALGVVPFGVDVLNQRYLYAHDDGRTAFAEQCVLTGSATLVNLAALLFVPVEYVVPVIGGGIVVSNVLSSLFGLWFIRRRIGRLGGMRVVRAWLRIGVASAVAGGVAWLVVLGCQRFLGDSRLDALVPLVAGGAVFAFFYFTVAALLGIKEVGEVVDPMVRTGARLGSSVLRRVRRTA</sequence>
<feature type="transmembrane region" description="Helical" evidence="9">
    <location>
        <begin position="155"/>
        <end position="176"/>
    </location>
</feature>
<keyword evidence="6 9" id="KW-1133">Transmembrane helix</keyword>
<dbReference type="GO" id="GO:0005886">
    <property type="term" value="C:plasma membrane"/>
    <property type="evidence" value="ECO:0007669"/>
    <property type="project" value="UniProtKB-SubCell"/>
</dbReference>
<reference evidence="10 11" key="1">
    <citation type="submission" date="2019-06" db="EMBL/GenBank/DDBJ databases">
        <title>Sequencing the genomes of 1000 actinobacteria strains.</title>
        <authorList>
            <person name="Klenk H.-P."/>
        </authorList>
    </citation>
    <scope>NUCLEOTIDE SEQUENCE [LARGE SCALE GENOMIC DNA]</scope>
    <source>
        <strain evidence="10 11">DSM 18607</strain>
    </source>
</reference>
<evidence type="ECO:0000256" key="9">
    <source>
        <dbReference type="SAM" id="Phobius"/>
    </source>
</evidence>
<organism evidence="10 11">
    <name type="scientific">Lapillicoccus jejuensis</name>
    <dbReference type="NCBI Taxonomy" id="402171"/>
    <lineage>
        <taxon>Bacteria</taxon>
        <taxon>Bacillati</taxon>
        <taxon>Actinomycetota</taxon>
        <taxon>Actinomycetes</taxon>
        <taxon>Micrococcales</taxon>
        <taxon>Intrasporangiaceae</taxon>
        <taxon>Lapillicoccus</taxon>
    </lineage>
</organism>
<feature type="transmembrane region" description="Helical" evidence="9">
    <location>
        <begin position="522"/>
        <end position="546"/>
    </location>
</feature>
<keyword evidence="4" id="KW-0133">Cell shape</keyword>
<dbReference type="OrthoDB" id="9786339at2"/>
<feature type="transmembrane region" description="Helical" evidence="9">
    <location>
        <begin position="119"/>
        <end position="143"/>
    </location>
</feature>
<evidence type="ECO:0000256" key="8">
    <source>
        <dbReference type="SAM" id="MobiDB-lite"/>
    </source>
</evidence>
<evidence type="ECO:0000256" key="5">
    <source>
        <dbReference type="ARBA" id="ARBA00022984"/>
    </source>
</evidence>
<feature type="transmembrane region" description="Helical" evidence="9">
    <location>
        <begin position="382"/>
        <end position="407"/>
    </location>
</feature>
<dbReference type="Pfam" id="PF03023">
    <property type="entry name" value="MurJ"/>
    <property type="match status" value="1"/>
</dbReference>
<feature type="transmembrane region" description="Helical" evidence="9">
    <location>
        <begin position="454"/>
        <end position="474"/>
    </location>
</feature>
<feature type="transmembrane region" description="Helical" evidence="9">
    <location>
        <begin position="61"/>
        <end position="78"/>
    </location>
</feature>
<feature type="transmembrane region" description="Helical" evidence="9">
    <location>
        <begin position="354"/>
        <end position="376"/>
    </location>
</feature>
<feature type="transmembrane region" description="Helical" evidence="9">
    <location>
        <begin position="224"/>
        <end position="248"/>
    </location>
</feature>
<dbReference type="NCBIfam" id="TIGR01695">
    <property type="entry name" value="murJ_mviN"/>
    <property type="match status" value="1"/>
</dbReference>
<keyword evidence="2" id="KW-1003">Cell membrane</keyword>
<accession>A0A542DX39</accession>
<keyword evidence="11" id="KW-1185">Reference proteome</keyword>
<feature type="transmembrane region" description="Helical" evidence="9">
    <location>
        <begin position="428"/>
        <end position="448"/>
    </location>
</feature>
<evidence type="ECO:0000313" key="11">
    <source>
        <dbReference type="Proteomes" id="UP000317893"/>
    </source>
</evidence>
<feature type="region of interest" description="Disordered" evidence="8">
    <location>
        <begin position="1"/>
        <end position="37"/>
    </location>
</feature>
<feature type="compositionally biased region" description="Polar residues" evidence="8">
    <location>
        <begin position="19"/>
        <end position="37"/>
    </location>
</feature>
<dbReference type="AlphaFoldDB" id="A0A542DX39"/>
<comment type="subcellular location">
    <subcellularLocation>
        <location evidence="1">Cell membrane</location>
        <topology evidence="1">Multi-pass membrane protein</topology>
    </subcellularLocation>
</comment>
<dbReference type="GO" id="GO:0008360">
    <property type="term" value="P:regulation of cell shape"/>
    <property type="evidence" value="ECO:0007669"/>
    <property type="project" value="UniProtKB-KW"/>
</dbReference>
<dbReference type="PANTHER" id="PTHR47019">
    <property type="entry name" value="LIPID II FLIPPASE MURJ"/>
    <property type="match status" value="1"/>
</dbReference>
<dbReference type="GO" id="GO:0034204">
    <property type="term" value="P:lipid translocation"/>
    <property type="evidence" value="ECO:0007669"/>
    <property type="project" value="TreeGrafter"/>
</dbReference>
<dbReference type="GO" id="GO:0015648">
    <property type="term" value="F:lipid-linked peptidoglycan transporter activity"/>
    <property type="evidence" value="ECO:0007669"/>
    <property type="project" value="TreeGrafter"/>
</dbReference>
<evidence type="ECO:0000256" key="3">
    <source>
        <dbReference type="ARBA" id="ARBA00022692"/>
    </source>
</evidence>
<dbReference type="InterPro" id="IPR004268">
    <property type="entry name" value="MurJ"/>
</dbReference>
<evidence type="ECO:0000256" key="6">
    <source>
        <dbReference type="ARBA" id="ARBA00022989"/>
    </source>
</evidence>
<protein>
    <submittedName>
        <fullName evidence="10">Putative peptidoglycan lipid II flippase</fullName>
    </submittedName>
</protein>
<evidence type="ECO:0000256" key="2">
    <source>
        <dbReference type="ARBA" id="ARBA00022475"/>
    </source>
</evidence>
<dbReference type="GO" id="GO:0009252">
    <property type="term" value="P:peptidoglycan biosynthetic process"/>
    <property type="evidence" value="ECO:0007669"/>
    <property type="project" value="UniProtKB-KW"/>
</dbReference>
<evidence type="ECO:0000256" key="7">
    <source>
        <dbReference type="ARBA" id="ARBA00023136"/>
    </source>
</evidence>
<dbReference type="InterPro" id="IPR051050">
    <property type="entry name" value="Lipid_II_flippase_MurJ/MviN"/>
</dbReference>